<evidence type="ECO:0000313" key="1">
    <source>
        <dbReference type="EMBL" id="MCR8875272.1"/>
    </source>
</evidence>
<organism evidence="1 2">
    <name type="scientific">Phocaeicola barnesiae</name>
    <dbReference type="NCBI Taxonomy" id="376804"/>
    <lineage>
        <taxon>Bacteria</taxon>
        <taxon>Pseudomonadati</taxon>
        <taxon>Bacteroidota</taxon>
        <taxon>Bacteroidia</taxon>
        <taxon>Bacteroidales</taxon>
        <taxon>Bacteroidaceae</taxon>
        <taxon>Phocaeicola</taxon>
    </lineage>
</organism>
<dbReference type="AlphaFoldDB" id="A0AAW5N9G3"/>
<name>A0AAW5N9G3_9BACT</name>
<protein>
    <recommendedName>
        <fullName evidence="3">Bacteriophage protein gp37</fullName>
    </recommendedName>
</protein>
<comment type="caution">
    <text evidence="1">The sequence shown here is derived from an EMBL/GenBank/DDBJ whole genome shotgun (WGS) entry which is preliminary data.</text>
</comment>
<evidence type="ECO:0008006" key="3">
    <source>
        <dbReference type="Google" id="ProtNLM"/>
    </source>
</evidence>
<dbReference type="Proteomes" id="UP001204579">
    <property type="component" value="Unassembled WGS sequence"/>
</dbReference>
<accession>A0AAW5N9G3</accession>
<keyword evidence="2" id="KW-1185">Reference proteome</keyword>
<dbReference type="RefSeq" id="WP_258336302.1">
    <property type="nucleotide sequence ID" value="NZ_JANRHJ010000025.1"/>
</dbReference>
<evidence type="ECO:0000313" key="2">
    <source>
        <dbReference type="Proteomes" id="UP001204579"/>
    </source>
</evidence>
<reference evidence="1 2" key="1">
    <citation type="submission" date="2022-08" db="EMBL/GenBank/DDBJ databases">
        <authorList>
            <person name="Zeman M."/>
            <person name="Kubasova T."/>
        </authorList>
    </citation>
    <scope>NUCLEOTIDE SEQUENCE [LARGE SCALE GENOMIC DNA]</scope>
    <source>
        <strain evidence="1 2">ET62</strain>
    </source>
</reference>
<proteinExistence type="predicted"/>
<sequence>MILNPSKGNMYEFITHTWNPIKGKCYHDCSYCYMKNIVAYERPINLVEGELQGDFGLNKFIFLGSSTDEFAQDVPDEWITRVLDCCYNKTKYQQPQNRTRFLIQTKNPKRLLDFINHPLFDVERKQVVVCTTLETNRHYPDIMNNAPLPQERAEAMEIISKKGIDTYVTIEPIMDFDVDEFVSLVKQCNPKQVNIGMNTNQNIKLPAPTIGKAVELISKLNDFTKVHIKANAEILNMALLQAKIVLK</sequence>
<dbReference type="Gene3D" id="3.80.30.30">
    <property type="match status" value="1"/>
</dbReference>
<dbReference type="EMBL" id="JANRHJ010000025">
    <property type="protein sequence ID" value="MCR8875272.1"/>
    <property type="molecule type" value="Genomic_DNA"/>
</dbReference>
<gene>
    <name evidence="1" type="ORF">NW209_14870</name>
</gene>